<name>A0A074ZR66_OPIVI</name>
<dbReference type="CTD" id="20327782"/>
<evidence type="ECO:0000313" key="2">
    <source>
        <dbReference type="Proteomes" id="UP000054324"/>
    </source>
</evidence>
<proteinExistence type="predicted"/>
<protein>
    <submittedName>
        <fullName evidence="1">Uncharacterized protein</fullName>
    </submittedName>
</protein>
<feature type="non-terminal residue" evidence="1">
    <location>
        <position position="403"/>
    </location>
</feature>
<dbReference type="EMBL" id="KL596702">
    <property type="protein sequence ID" value="KER28307.1"/>
    <property type="molecule type" value="Genomic_DNA"/>
</dbReference>
<dbReference type="AlphaFoldDB" id="A0A074ZR66"/>
<dbReference type="OrthoDB" id="6282232at2759"/>
<sequence length="403" mass="44689">MTICPDVNGASVFVATDTLGACEDCRCDDSFGTIFEISQYIFMKETTHKVAENSSTAHDRFLHFWDSSGRHSPRRLKHEAAWCSTFSCLRTSQTRDSAGFQGSPEMSALPSYVTFCHEHKTGRNLKIAIDRKATGTLSTILGSRSEPPKLAFTSKQPLKVHKAVITLEFLTRSGCAIDNRHFANNGSSRLDAGPASVTISWPISCGLGLSAVAAYTGICVDAVPEFPSTLCSSGNQIARNYRNTLIGKLIWFFERLTLNLVESLICDVSRQLNVLRQDISCFIYYDIRDIAIYAELSSSHSGVATAEKFTPRKIGREFGTLAGPVSRRNLIGRKSGPNSQSLPSISRMPATECAAPGRLMFQPLRYLKYRDTCIYLYCNVLLIRLLKIRRQPTTPRPPFWGSS</sequence>
<evidence type="ECO:0000313" key="1">
    <source>
        <dbReference type="EMBL" id="KER28307.1"/>
    </source>
</evidence>
<keyword evidence="2" id="KW-1185">Reference proteome</keyword>
<dbReference type="GeneID" id="20327782"/>
<dbReference type="Proteomes" id="UP000054324">
    <property type="component" value="Unassembled WGS sequence"/>
</dbReference>
<dbReference type="KEGG" id="ovi:T265_13615"/>
<gene>
    <name evidence="1" type="ORF">T265_13615</name>
</gene>
<accession>A0A074ZR66</accession>
<dbReference type="RefSeq" id="XP_009167966.1">
    <property type="nucleotide sequence ID" value="XM_009169702.1"/>
</dbReference>
<organism evidence="1 2">
    <name type="scientific">Opisthorchis viverrini</name>
    <name type="common">Southeast Asian liver fluke</name>
    <dbReference type="NCBI Taxonomy" id="6198"/>
    <lineage>
        <taxon>Eukaryota</taxon>
        <taxon>Metazoa</taxon>
        <taxon>Spiralia</taxon>
        <taxon>Lophotrochozoa</taxon>
        <taxon>Platyhelminthes</taxon>
        <taxon>Trematoda</taxon>
        <taxon>Digenea</taxon>
        <taxon>Opisthorchiida</taxon>
        <taxon>Opisthorchiata</taxon>
        <taxon>Opisthorchiidae</taxon>
        <taxon>Opisthorchis</taxon>
    </lineage>
</organism>
<reference evidence="1 2" key="1">
    <citation type="submission" date="2013-11" db="EMBL/GenBank/DDBJ databases">
        <title>Opisthorchis viverrini - life in the bile duct.</title>
        <authorList>
            <person name="Young N.D."/>
            <person name="Nagarajan N."/>
            <person name="Lin S.J."/>
            <person name="Korhonen P.K."/>
            <person name="Jex A.R."/>
            <person name="Hall R.S."/>
            <person name="Safavi-Hemami H."/>
            <person name="Kaewkong W."/>
            <person name="Bertrand D."/>
            <person name="Gao S."/>
            <person name="Seet Q."/>
            <person name="Wongkham S."/>
            <person name="Teh B.T."/>
            <person name="Wongkham C."/>
            <person name="Intapan P.M."/>
            <person name="Maleewong W."/>
            <person name="Yang X."/>
            <person name="Hu M."/>
            <person name="Wang Z."/>
            <person name="Hofmann A."/>
            <person name="Sternberg P.W."/>
            <person name="Tan P."/>
            <person name="Wang J."/>
            <person name="Gasser R.B."/>
        </authorList>
    </citation>
    <scope>NUCLEOTIDE SEQUENCE [LARGE SCALE GENOMIC DNA]</scope>
</reference>